<dbReference type="GO" id="GO:0016020">
    <property type="term" value="C:membrane"/>
    <property type="evidence" value="ECO:0007669"/>
    <property type="project" value="UniProtKB-SubCell"/>
</dbReference>
<dbReference type="InterPro" id="IPR012337">
    <property type="entry name" value="RNaseH-like_sf"/>
</dbReference>
<dbReference type="InterPro" id="IPR013103">
    <property type="entry name" value="RVT_2"/>
</dbReference>
<proteinExistence type="predicted"/>
<dbReference type="PROSITE" id="PS00108">
    <property type="entry name" value="PROTEIN_KINASE_ST"/>
    <property type="match status" value="1"/>
</dbReference>
<dbReference type="CDD" id="cd09272">
    <property type="entry name" value="RNase_HI_RT_Ty1"/>
    <property type="match status" value="1"/>
</dbReference>
<dbReference type="PANTHER" id="PTHR27009">
    <property type="entry name" value="RUST RESISTANCE KINASE LR10-RELATED"/>
    <property type="match status" value="1"/>
</dbReference>
<dbReference type="Pfam" id="PF00069">
    <property type="entry name" value="Pkinase"/>
    <property type="match status" value="1"/>
</dbReference>
<keyword evidence="8" id="KW-0645">Protease</keyword>
<evidence type="ECO:0000259" key="18">
    <source>
        <dbReference type="PROSITE" id="PS50011"/>
    </source>
</evidence>
<keyword evidence="12" id="KW-0472">Membrane</keyword>
<evidence type="ECO:0000256" key="7">
    <source>
        <dbReference type="ARBA" id="ARBA00022741"/>
    </source>
</evidence>
<dbReference type="InterPro" id="IPR011009">
    <property type="entry name" value="Kinase-like_dom_sf"/>
</dbReference>
<keyword evidence="4" id="KW-0808">Transferase</keyword>
<feature type="compositionally biased region" description="Pro residues" evidence="17">
    <location>
        <begin position="1601"/>
        <end position="1616"/>
    </location>
</feature>
<evidence type="ECO:0000256" key="4">
    <source>
        <dbReference type="ARBA" id="ARBA00022679"/>
    </source>
</evidence>
<dbReference type="InterPro" id="IPR008271">
    <property type="entry name" value="Ser/Thr_kinase_AS"/>
</dbReference>
<protein>
    <recommendedName>
        <fullName evidence="2">non-specific serine/threonine protein kinase</fullName>
        <ecNumber evidence="2">2.7.11.1</ecNumber>
    </recommendedName>
</protein>
<keyword evidence="9 20" id="KW-0418">Kinase</keyword>
<feature type="region of interest" description="Disordered" evidence="17">
    <location>
        <begin position="180"/>
        <end position="212"/>
    </location>
</feature>
<evidence type="ECO:0000256" key="2">
    <source>
        <dbReference type="ARBA" id="ARBA00012513"/>
    </source>
</evidence>
<dbReference type="EMBL" id="QGNW01000571">
    <property type="protein sequence ID" value="RVW67688.1"/>
    <property type="molecule type" value="Genomic_DNA"/>
</dbReference>
<dbReference type="Gene3D" id="3.30.420.10">
    <property type="entry name" value="Ribonuclease H-like superfamily/Ribonuclease H"/>
    <property type="match status" value="1"/>
</dbReference>
<evidence type="ECO:0000256" key="14">
    <source>
        <dbReference type="ARBA" id="ARBA00047899"/>
    </source>
</evidence>
<dbReference type="InterPro" id="IPR032872">
    <property type="entry name" value="WAK_assoc_C"/>
</dbReference>
<keyword evidence="13" id="KW-0325">Glycoprotein</keyword>
<name>A0A438G671_VITVI</name>
<dbReference type="InterPro" id="IPR045874">
    <property type="entry name" value="LRK10/LRL21-25-like"/>
</dbReference>
<evidence type="ECO:0000313" key="20">
    <source>
        <dbReference type="EMBL" id="RVW67688.1"/>
    </source>
</evidence>
<evidence type="ECO:0000256" key="1">
    <source>
        <dbReference type="ARBA" id="ARBA00004479"/>
    </source>
</evidence>
<dbReference type="InterPro" id="IPR001245">
    <property type="entry name" value="Ser-Thr/Tyr_kinase_cat_dom"/>
</dbReference>
<evidence type="ECO:0000256" key="8">
    <source>
        <dbReference type="ARBA" id="ARBA00022750"/>
    </source>
</evidence>
<evidence type="ECO:0000256" key="16">
    <source>
        <dbReference type="PROSITE-ProRule" id="PRU10141"/>
    </source>
</evidence>
<dbReference type="InterPro" id="IPR001584">
    <property type="entry name" value="Integrase_cat-core"/>
</dbReference>
<dbReference type="InterPro" id="IPR043502">
    <property type="entry name" value="DNA/RNA_pol_sf"/>
</dbReference>
<accession>A0A438G671</accession>
<evidence type="ECO:0000256" key="6">
    <source>
        <dbReference type="ARBA" id="ARBA00022729"/>
    </source>
</evidence>
<sequence length="1638" mass="181030">MADSSFSFNTMIHMITIKLSSTNYLLWRNQLLPLLQCQNLLSHVDGSIAPPPITIVVDSSSSQPNPQYVAWQLQDQRLLSLLFSSLTEEAMAEVLGLTTARDVWLALENSFSHISKTRELRIKDDLQLIKRGTRSVTEYSRSFKALCDQLTAMGRSVDDTDKKSLGSSFPVSSAAFTATNGSFPSSRGGSSSKSRRSRGGYHGGHGHGRGKRGSYIPRCQICKTEGHTADRCRSRYDRAEPTAQLAEAFTTACSLSNGSESDWFTDTRASAHMTPDPSQLDKVEPYHGKDCVIVGNGASLPITHTGTLSSSSNFQLLDVLVVPPLTKNLLSISKLTSDFPLSVTFSHDNFVVQNRITGMAVAKGKRAGGLYVLERGHSAFASVLRNKNLHASFELWHARLGHIFQSDGSAEFTSNLFQSHLQQFGIHHQMSCPYTPSQNGRAERKHRHVTETGLALLFHSHIPPRYWVDAFSTATYIINRLPLPVLGGLSPFEVLFGKSPNYENFHPFGCRVYPCLRDYAPHKFSPRSLPCIFLGYSSSHKGFRCFDTTTSRTYITRHARFDEHFFPFSNTSSATSIADIGLSNFFEPCALEPSPSTSSPTTTRVPPSPPCHFCADDFAVEPLQVSSSAPESTSSSAAVSPVPASATTLVPFAAPMDPIHTTTSAAPASHPMITRAKSGIFKPRHPAHLSFVQSSPLIHALLATSEPKGFKSAAKNPAWLAAMDDEIKALQTNHTWDLVPRPSNTNIVGSKWVFRTKFLSDGSIERFKARLVAKGYTQLPGLDYKDTFSPVVKASTVRVVLSLSLCLTNGPYVNLMSKMPFSMAFFMKLFIWSSHWAMLILAIPFIRADTSLFVFTKKDDLIYLLLYVDDIILTGNNPALINRFISQLHSEFAVKELGPLSYFLGLEVSYIPDGFFLSQVKYATDILARAQLLDSKPVPTPMIVSQRLSSEGTPFADPTLYRSLVGALQYLTITRPDLAHSINSLHTQMRIGLAARTLDAPPLATQFFLAIILSLGVPRNSQQFLVQAANPKYRALALTAAEVLWLTHLLRDLRVTLTHRPLLLCDNKSAIFLSSNPVSHKRAKHVDLDYHFLRELIVAGTLRIQHIPSHLQLADVFTKSVSRDLYVFFRSKLRDCKGFHPRPPYCGLPEFKIECQDEVPVIQIMSESFRVLKINHDNHILRLTRLDLYNGTCPSRFLNTTMNYLFSYSPHFGNLTRFFGCSSASPALASNKFSCRRNNTSSIETGYFTIGSIPTNGNLGNCNVSITVPVLPSAVSALINNSASLEQVLNDGFEVLWIIDDTACSECMGSGGRCGYNTSHFQPICFCSDQPYLLRCPALPGTTVQDHKPDVGILILIGQGGYGIVYKGNLPDGHLVVVKILSEPKGNGEEFINEVASISRTSHVNIVTLLGFCFEGHKRALIYEFMPNGSLENGCNTRILHLDIKPQNILLDQDFTPKICDFGLAKLCPTKESSMSLLSARGTVGYVAPEVFSRNFGVVSHKSDVYSFGMMILEMVAGRKIIDTGASRSSEIYFPHWIYKHLELEDDHLKLQHIFSEGGEPVARKMIFVGLWCIQTNPANRPSIHKAVDMLEGSHEDLQIPPKPFPSSPVRTPPGTPTTSSTNLFQSSDEYTSTITLA</sequence>
<dbReference type="Pfam" id="PF22936">
    <property type="entry name" value="Pol_BBD"/>
    <property type="match status" value="1"/>
</dbReference>
<keyword evidence="8" id="KW-0378">Hydrolase</keyword>
<dbReference type="GO" id="GO:0015074">
    <property type="term" value="P:DNA integration"/>
    <property type="evidence" value="ECO:0007669"/>
    <property type="project" value="InterPro"/>
</dbReference>
<comment type="subcellular location">
    <subcellularLocation>
        <location evidence="1">Membrane</location>
        <topology evidence="1">Single-pass type I membrane protein</topology>
    </subcellularLocation>
</comment>
<dbReference type="Proteomes" id="UP000288805">
    <property type="component" value="Unassembled WGS sequence"/>
</dbReference>
<comment type="catalytic activity">
    <reaction evidence="15">
        <text>L-seryl-[protein] + ATP = O-phospho-L-seryl-[protein] + ADP + H(+)</text>
        <dbReference type="Rhea" id="RHEA:17989"/>
        <dbReference type="Rhea" id="RHEA-COMP:9863"/>
        <dbReference type="Rhea" id="RHEA-COMP:11604"/>
        <dbReference type="ChEBI" id="CHEBI:15378"/>
        <dbReference type="ChEBI" id="CHEBI:29999"/>
        <dbReference type="ChEBI" id="CHEBI:30616"/>
        <dbReference type="ChEBI" id="CHEBI:83421"/>
        <dbReference type="ChEBI" id="CHEBI:456216"/>
        <dbReference type="EC" id="2.7.11.1"/>
    </reaction>
</comment>
<comment type="caution">
    <text evidence="20">The sequence shown here is derived from an EMBL/GenBank/DDBJ whole genome shotgun (WGS) entry which is preliminary data.</text>
</comment>
<dbReference type="Pfam" id="PF25597">
    <property type="entry name" value="SH3_retrovirus"/>
    <property type="match status" value="1"/>
</dbReference>
<dbReference type="SUPFAM" id="SSF56672">
    <property type="entry name" value="DNA/RNA polymerases"/>
    <property type="match status" value="1"/>
</dbReference>
<keyword evidence="20" id="KW-0675">Receptor</keyword>
<dbReference type="Pfam" id="PF14380">
    <property type="entry name" value="WAK_assoc"/>
    <property type="match status" value="1"/>
</dbReference>
<gene>
    <name evidence="20" type="primary">LRK10L-2.1_2</name>
    <name evidence="20" type="ORF">CK203_064124</name>
</gene>
<evidence type="ECO:0000256" key="13">
    <source>
        <dbReference type="ARBA" id="ARBA00023180"/>
    </source>
</evidence>
<feature type="domain" description="Integrase catalytic" evidence="19">
    <location>
        <begin position="319"/>
        <end position="499"/>
    </location>
</feature>
<evidence type="ECO:0000256" key="12">
    <source>
        <dbReference type="ARBA" id="ARBA00023136"/>
    </source>
</evidence>
<keyword evidence="7 16" id="KW-0547">Nucleotide-binding</keyword>
<evidence type="ECO:0000256" key="17">
    <source>
        <dbReference type="SAM" id="MobiDB-lite"/>
    </source>
</evidence>
<evidence type="ECO:0000256" key="11">
    <source>
        <dbReference type="ARBA" id="ARBA00022989"/>
    </source>
</evidence>
<evidence type="ECO:0000256" key="15">
    <source>
        <dbReference type="ARBA" id="ARBA00048679"/>
    </source>
</evidence>
<dbReference type="PROSITE" id="PS50011">
    <property type="entry name" value="PROTEIN_KINASE_DOM"/>
    <property type="match status" value="1"/>
</dbReference>
<dbReference type="PROSITE" id="PS00107">
    <property type="entry name" value="PROTEIN_KINASE_ATP"/>
    <property type="match status" value="1"/>
</dbReference>
<evidence type="ECO:0000256" key="3">
    <source>
        <dbReference type="ARBA" id="ARBA00022527"/>
    </source>
</evidence>
<dbReference type="SUPFAM" id="SSF56112">
    <property type="entry name" value="Protein kinase-like (PK-like)"/>
    <property type="match status" value="1"/>
</dbReference>
<organism evidence="20 21">
    <name type="scientific">Vitis vinifera</name>
    <name type="common">Grape</name>
    <dbReference type="NCBI Taxonomy" id="29760"/>
    <lineage>
        <taxon>Eukaryota</taxon>
        <taxon>Viridiplantae</taxon>
        <taxon>Streptophyta</taxon>
        <taxon>Embryophyta</taxon>
        <taxon>Tracheophyta</taxon>
        <taxon>Spermatophyta</taxon>
        <taxon>Magnoliopsida</taxon>
        <taxon>eudicotyledons</taxon>
        <taxon>Gunneridae</taxon>
        <taxon>Pentapetalae</taxon>
        <taxon>rosids</taxon>
        <taxon>Vitales</taxon>
        <taxon>Vitaceae</taxon>
        <taxon>Viteae</taxon>
        <taxon>Vitis</taxon>
    </lineage>
</organism>
<dbReference type="SUPFAM" id="SSF53098">
    <property type="entry name" value="Ribonuclease H-like"/>
    <property type="match status" value="1"/>
</dbReference>
<feature type="binding site" evidence="16">
    <location>
        <position position="1379"/>
    </location>
    <ligand>
        <name>ATP</name>
        <dbReference type="ChEBI" id="CHEBI:30616"/>
    </ligand>
</feature>
<keyword evidence="8" id="KW-0064">Aspartyl protease</keyword>
<comment type="catalytic activity">
    <reaction evidence="14">
        <text>L-threonyl-[protein] + ATP = O-phospho-L-threonyl-[protein] + ADP + H(+)</text>
        <dbReference type="Rhea" id="RHEA:46608"/>
        <dbReference type="Rhea" id="RHEA-COMP:11060"/>
        <dbReference type="Rhea" id="RHEA-COMP:11605"/>
        <dbReference type="ChEBI" id="CHEBI:15378"/>
        <dbReference type="ChEBI" id="CHEBI:30013"/>
        <dbReference type="ChEBI" id="CHEBI:30616"/>
        <dbReference type="ChEBI" id="CHEBI:61977"/>
        <dbReference type="ChEBI" id="CHEBI:456216"/>
        <dbReference type="EC" id="2.7.11.1"/>
    </reaction>
</comment>
<evidence type="ECO:0000256" key="5">
    <source>
        <dbReference type="ARBA" id="ARBA00022692"/>
    </source>
</evidence>
<dbReference type="PROSITE" id="PS50994">
    <property type="entry name" value="INTEGRASE"/>
    <property type="match status" value="1"/>
</dbReference>
<dbReference type="InterPro" id="IPR025287">
    <property type="entry name" value="WAK_GUB"/>
</dbReference>
<evidence type="ECO:0000313" key="21">
    <source>
        <dbReference type="Proteomes" id="UP000288805"/>
    </source>
</evidence>
<keyword evidence="6" id="KW-0732">Signal</keyword>
<dbReference type="Pfam" id="PF07727">
    <property type="entry name" value="RVT_2"/>
    <property type="match status" value="2"/>
</dbReference>
<dbReference type="Pfam" id="PF13947">
    <property type="entry name" value="GUB_WAK_bind"/>
    <property type="match status" value="1"/>
</dbReference>
<dbReference type="InterPro" id="IPR036397">
    <property type="entry name" value="RNaseH_sf"/>
</dbReference>
<dbReference type="Gene3D" id="1.10.510.10">
    <property type="entry name" value="Transferase(Phosphotransferase) domain 1"/>
    <property type="match status" value="1"/>
</dbReference>
<dbReference type="InterPro" id="IPR054722">
    <property type="entry name" value="PolX-like_BBD"/>
</dbReference>
<dbReference type="GO" id="GO:0003676">
    <property type="term" value="F:nucleic acid binding"/>
    <property type="evidence" value="ECO:0007669"/>
    <property type="project" value="InterPro"/>
</dbReference>
<dbReference type="InterPro" id="IPR057670">
    <property type="entry name" value="SH3_retrovirus"/>
</dbReference>
<feature type="domain" description="Protein kinase" evidence="18">
    <location>
        <begin position="1351"/>
        <end position="1598"/>
    </location>
</feature>
<evidence type="ECO:0000259" key="19">
    <source>
        <dbReference type="PROSITE" id="PS50994"/>
    </source>
</evidence>
<feature type="compositionally biased region" description="Basic residues" evidence="17">
    <location>
        <begin position="193"/>
        <end position="212"/>
    </location>
</feature>
<keyword evidence="3" id="KW-0723">Serine/threonine-protein kinase</keyword>
<dbReference type="Pfam" id="PF07714">
    <property type="entry name" value="PK_Tyr_Ser-Thr"/>
    <property type="match status" value="1"/>
</dbReference>
<keyword evidence="10 16" id="KW-0067">ATP-binding</keyword>
<dbReference type="GO" id="GO:0030247">
    <property type="term" value="F:polysaccharide binding"/>
    <property type="evidence" value="ECO:0007669"/>
    <property type="project" value="InterPro"/>
</dbReference>
<dbReference type="Gene3D" id="3.30.200.20">
    <property type="entry name" value="Phosphorylase Kinase, domain 1"/>
    <property type="match status" value="1"/>
</dbReference>
<feature type="region of interest" description="Disordered" evidence="17">
    <location>
        <begin position="1595"/>
        <end position="1625"/>
    </location>
</feature>
<reference evidence="20 21" key="1">
    <citation type="journal article" date="2018" name="PLoS Genet.">
        <title>Population sequencing reveals clonal diversity and ancestral inbreeding in the grapevine cultivar Chardonnay.</title>
        <authorList>
            <person name="Roach M.J."/>
            <person name="Johnson D.L."/>
            <person name="Bohlmann J."/>
            <person name="van Vuuren H.J."/>
            <person name="Jones S.J."/>
            <person name="Pretorius I.S."/>
            <person name="Schmidt S.A."/>
            <person name="Borneman A.R."/>
        </authorList>
    </citation>
    <scope>NUCLEOTIDE SEQUENCE [LARGE SCALE GENOMIC DNA]</scope>
    <source>
        <strain evidence="21">cv. Chardonnay</strain>
        <tissue evidence="20">Leaf</tissue>
    </source>
</reference>
<dbReference type="InterPro" id="IPR000719">
    <property type="entry name" value="Prot_kinase_dom"/>
</dbReference>
<dbReference type="GO" id="GO:0004674">
    <property type="term" value="F:protein serine/threonine kinase activity"/>
    <property type="evidence" value="ECO:0007669"/>
    <property type="project" value="UniProtKB-KW"/>
</dbReference>
<dbReference type="Pfam" id="PF14223">
    <property type="entry name" value="Retrotran_gag_2"/>
    <property type="match status" value="1"/>
</dbReference>
<dbReference type="SMART" id="SM00220">
    <property type="entry name" value="S_TKc"/>
    <property type="match status" value="1"/>
</dbReference>
<dbReference type="GO" id="GO:0004190">
    <property type="term" value="F:aspartic-type endopeptidase activity"/>
    <property type="evidence" value="ECO:0007669"/>
    <property type="project" value="UniProtKB-KW"/>
</dbReference>
<evidence type="ECO:0000256" key="10">
    <source>
        <dbReference type="ARBA" id="ARBA00022840"/>
    </source>
</evidence>
<dbReference type="GO" id="GO:0005524">
    <property type="term" value="F:ATP binding"/>
    <property type="evidence" value="ECO:0007669"/>
    <property type="project" value="UniProtKB-UniRule"/>
</dbReference>
<keyword evidence="5" id="KW-0812">Transmembrane</keyword>
<dbReference type="InterPro" id="IPR017441">
    <property type="entry name" value="Protein_kinase_ATP_BS"/>
</dbReference>
<dbReference type="EC" id="2.7.11.1" evidence="2"/>
<evidence type="ECO:0000256" key="9">
    <source>
        <dbReference type="ARBA" id="ARBA00022777"/>
    </source>
</evidence>
<keyword evidence="11" id="KW-1133">Transmembrane helix</keyword>